<dbReference type="EMBL" id="CM032190">
    <property type="protein sequence ID" value="KAG7086181.1"/>
    <property type="molecule type" value="Genomic_DNA"/>
</dbReference>
<dbReference type="KEGG" id="more:E1B28_002139"/>
<sequence length="144" mass="15748">MASDPLIASFPVFYPDCCSFSPTVPSTPMPIMLQCPNAHLADAVSRTIIHKKRNRDSLPALIHIFPTRLVVTSSLPGFLVQGQLESTSTDGIFISFLPPPWALPVYSPYSFHVSPASGSRAAPQINFSIPKIPPSTCRWNLRVT</sequence>
<name>A0A9P7RN23_9AGAR</name>
<comment type="caution">
    <text evidence="1">The sequence shown here is derived from an EMBL/GenBank/DDBJ whole genome shotgun (WGS) entry which is preliminary data.</text>
</comment>
<accession>A0A9P7RN23</accession>
<dbReference type="Proteomes" id="UP001049176">
    <property type="component" value="Chromosome 10"/>
</dbReference>
<dbReference type="RefSeq" id="XP_043002652.1">
    <property type="nucleotide sequence ID" value="XM_043159054.1"/>
</dbReference>
<reference evidence="1" key="1">
    <citation type="journal article" date="2021" name="Genome Biol. Evol.">
        <title>The assembled and annotated genome of the fairy-ring fungus Marasmius oreades.</title>
        <authorList>
            <person name="Hiltunen M."/>
            <person name="Ament-Velasquez S.L."/>
            <person name="Johannesson H."/>
        </authorList>
    </citation>
    <scope>NUCLEOTIDE SEQUENCE</scope>
    <source>
        <strain evidence="1">03SP1</strain>
    </source>
</reference>
<gene>
    <name evidence="1" type="ORF">E1B28_002139</name>
</gene>
<proteinExistence type="predicted"/>
<keyword evidence="2" id="KW-1185">Reference proteome</keyword>
<protein>
    <submittedName>
        <fullName evidence="1">Uncharacterized protein</fullName>
    </submittedName>
</protein>
<organism evidence="1 2">
    <name type="scientific">Marasmius oreades</name>
    <name type="common">fairy-ring Marasmius</name>
    <dbReference type="NCBI Taxonomy" id="181124"/>
    <lineage>
        <taxon>Eukaryota</taxon>
        <taxon>Fungi</taxon>
        <taxon>Dikarya</taxon>
        <taxon>Basidiomycota</taxon>
        <taxon>Agaricomycotina</taxon>
        <taxon>Agaricomycetes</taxon>
        <taxon>Agaricomycetidae</taxon>
        <taxon>Agaricales</taxon>
        <taxon>Marasmiineae</taxon>
        <taxon>Marasmiaceae</taxon>
        <taxon>Marasmius</taxon>
    </lineage>
</organism>
<dbReference type="AlphaFoldDB" id="A0A9P7RN23"/>
<evidence type="ECO:0000313" key="1">
    <source>
        <dbReference type="EMBL" id="KAG7086181.1"/>
    </source>
</evidence>
<dbReference type="GeneID" id="66071215"/>
<evidence type="ECO:0000313" key="2">
    <source>
        <dbReference type="Proteomes" id="UP001049176"/>
    </source>
</evidence>